<dbReference type="RefSeq" id="WP_205120186.1">
    <property type="nucleotide sequence ID" value="NZ_JAFBCM010000001.1"/>
</dbReference>
<dbReference type="EMBL" id="JBHRZH010000004">
    <property type="protein sequence ID" value="MFC3759986.1"/>
    <property type="molecule type" value="Genomic_DNA"/>
</dbReference>
<dbReference type="InterPro" id="IPR036754">
    <property type="entry name" value="YbaK/aa-tRNA-synt-asso_dom_sf"/>
</dbReference>
<sequence>MTTSIGTLQAVPALDRPDLLAPPVLAALNAWPSGKVGVDEVLVAEIDPDLADTAAFCERYEVGLEVSANCVVVAGRRGENTTLAACVILATTRADVNGFVRKRLDARKASFAPMDTAVELTGMEYGGITPIGLPADWPLLVDQRVLGADAVIIGSGVRRSKILLPGRALADLPGAEVTAELGILV</sequence>
<evidence type="ECO:0000313" key="3">
    <source>
        <dbReference type="Proteomes" id="UP001595699"/>
    </source>
</evidence>
<dbReference type="Proteomes" id="UP001595699">
    <property type="component" value="Unassembled WGS sequence"/>
</dbReference>
<feature type="domain" description="YbaK/aminoacyl-tRNA synthetase-associated" evidence="1">
    <location>
        <begin position="48"/>
        <end position="171"/>
    </location>
</feature>
<protein>
    <submittedName>
        <fullName evidence="2">YbaK/EbsC family protein</fullName>
    </submittedName>
</protein>
<dbReference type="CDD" id="cd04939">
    <property type="entry name" value="PA2301"/>
    <property type="match status" value="1"/>
</dbReference>
<comment type="caution">
    <text evidence="2">The sequence shown here is derived from an EMBL/GenBank/DDBJ whole genome shotgun (WGS) entry which is preliminary data.</text>
</comment>
<reference evidence="3" key="1">
    <citation type="journal article" date="2019" name="Int. J. Syst. Evol. Microbiol.">
        <title>The Global Catalogue of Microorganisms (GCM) 10K type strain sequencing project: providing services to taxonomists for standard genome sequencing and annotation.</title>
        <authorList>
            <consortium name="The Broad Institute Genomics Platform"/>
            <consortium name="The Broad Institute Genome Sequencing Center for Infectious Disease"/>
            <person name="Wu L."/>
            <person name="Ma J."/>
        </authorList>
    </citation>
    <scope>NUCLEOTIDE SEQUENCE [LARGE SCALE GENOMIC DNA]</scope>
    <source>
        <strain evidence="3">CGMCC 4.7241</strain>
    </source>
</reference>
<proteinExistence type="predicted"/>
<organism evidence="2 3">
    <name type="scientific">Tenggerimyces flavus</name>
    <dbReference type="NCBI Taxonomy" id="1708749"/>
    <lineage>
        <taxon>Bacteria</taxon>
        <taxon>Bacillati</taxon>
        <taxon>Actinomycetota</taxon>
        <taxon>Actinomycetes</taxon>
        <taxon>Propionibacteriales</taxon>
        <taxon>Nocardioidaceae</taxon>
        <taxon>Tenggerimyces</taxon>
    </lineage>
</organism>
<dbReference type="SUPFAM" id="SSF55826">
    <property type="entry name" value="YbaK/ProRS associated domain"/>
    <property type="match status" value="1"/>
</dbReference>
<evidence type="ECO:0000259" key="1">
    <source>
        <dbReference type="Pfam" id="PF04073"/>
    </source>
</evidence>
<dbReference type="Pfam" id="PF04073">
    <property type="entry name" value="tRNA_edit"/>
    <property type="match status" value="1"/>
</dbReference>
<dbReference type="InterPro" id="IPR007214">
    <property type="entry name" value="YbaK/aa-tRNA-synth-assoc-dom"/>
</dbReference>
<accession>A0ABV7Y3Z7</accession>
<gene>
    <name evidence="2" type="ORF">ACFOUW_03995</name>
</gene>
<dbReference type="Gene3D" id="3.90.960.10">
    <property type="entry name" value="YbaK/aminoacyl-tRNA synthetase-associated domain"/>
    <property type="match status" value="1"/>
</dbReference>
<evidence type="ECO:0000313" key="2">
    <source>
        <dbReference type="EMBL" id="MFC3759986.1"/>
    </source>
</evidence>
<keyword evidence="3" id="KW-1185">Reference proteome</keyword>
<name>A0ABV7Y3Z7_9ACTN</name>